<comment type="caution">
    <text evidence="1">The sequence shown here is derived from an EMBL/GenBank/DDBJ whole genome shotgun (WGS) entry which is preliminary data.</text>
</comment>
<dbReference type="EMBL" id="JARYGZ010000003">
    <property type="protein sequence ID" value="MDH7640549.1"/>
    <property type="molecule type" value="Genomic_DNA"/>
</dbReference>
<evidence type="ECO:0000313" key="1">
    <source>
        <dbReference type="EMBL" id="MDH7640549.1"/>
    </source>
</evidence>
<sequence length="137" mass="15168">MSIPAIIQADRDWWADYLSEVYGAGHPDIVAIRAGERDNAKALRMIAQHRVAYAPPSLDGRPSDDSLLPHLPESISAAKRCGMQRSHWLDGWFVPWSPRNDNENAEGPWSDWVALALRILETDAKARAALAQEGAKA</sequence>
<gene>
    <name evidence="1" type="ORF">QGN17_17580</name>
</gene>
<evidence type="ECO:0000313" key="2">
    <source>
        <dbReference type="Proteomes" id="UP001160625"/>
    </source>
</evidence>
<name>A0ABT6N601_9SPHN</name>
<dbReference type="Proteomes" id="UP001160625">
    <property type="component" value="Unassembled WGS sequence"/>
</dbReference>
<dbReference type="RefSeq" id="WP_281045908.1">
    <property type="nucleotide sequence ID" value="NZ_JARYGZ010000003.1"/>
</dbReference>
<protein>
    <submittedName>
        <fullName evidence="1">Uncharacterized protein</fullName>
    </submittedName>
</protein>
<proteinExistence type="predicted"/>
<accession>A0ABT6N601</accession>
<organism evidence="1 2">
    <name type="scientific">Sphingomonas oryzagri</name>
    <dbReference type="NCBI Taxonomy" id="3042314"/>
    <lineage>
        <taxon>Bacteria</taxon>
        <taxon>Pseudomonadati</taxon>
        <taxon>Pseudomonadota</taxon>
        <taxon>Alphaproteobacteria</taxon>
        <taxon>Sphingomonadales</taxon>
        <taxon>Sphingomonadaceae</taxon>
        <taxon>Sphingomonas</taxon>
    </lineage>
</organism>
<keyword evidence="2" id="KW-1185">Reference proteome</keyword>
<reference evidence="1" key="1">
    <citation type="submission" date="2023-04" db="EMBL/GenBank/DDBJ databases">
        <title>Sphingomonas sp. MAHUQ-71 isolated from rice field.</title>
        <authorList>
            <person name="Huq M.A."/>
        </authorList>
    </citation>
    <scope>NUCLEOTIDE SEQUENCE</scope>
    <source>
        <strain evidence="1">MAHUQ-71</strain>
    </source>
</reference>